<dbReference type="InterPro" id="IPR013320">
    <property type="entry name" value="ConA-like_dom_sf"/>
</dbReference>
<accession>A0AAQ4NZS3</accession>
<evidence type="ECO:0000256" key="4">
    <source>
        <dbReference type="ARBA" id="ARBA00023157"/>
    </source>
</evidence>
<keyword evidence="10" id="KW-1185">Reference proteome</keyword>
<feature type="compositionally biased region" description="Basic residues" evidence="7">
    <location>
        <begin position="404"/>
        <end position="420"/>
    </location>
</feature>
<evidence type="ECO:0000256" key="2">
    <source>
        <dbReference type="ARBA" id="ARBA00022723"/>
    </source>
</evidence>
<dbReference type="PROSITE" id="PS00289">
    <property type="entry name" value="PTX_1"/>
    <property type="match status" value="1"/>
</dbReference>
<feature type="region of interest" description="Disordered" evidence="7">
    <location>
        <begin position="533"/>
        <end position="553"/>
    </location>
</feature>
<feature type="compositionally biased region" description="Basic residues" evidence="7">
    <location>
        <begin position="432"/>
        <end position="444"/>
    </location>
</feature>
<dbReference type="InterPro" id="IPR001759">
    <property type="entry name" value="PTX_dom"/>
</dbReference>
<feature type="compositionally biased region" description="Basic and acidic residues" evidence="7">
    <location>
        <begin position="154"/>
        <end position="183"/>
    </location>
</feature>
<dbReference type="RefSeq" id="XP_040045572.1">
    <property type="nucleotide sequence ID" value="XM_040189638.1"/>
</dbReference>
<evidence type="ECO:0000256" key="1">
    <source>
        <dbReference type="ARBA" id="ARBA00001913"/>
    </source>
</evidence>
<evidence type="ECO:0000256" key="5">
    <source>
        <dbReference type="ARBA" id="ARBA00023180"/>
    </source>
</evidence>
<evidence type="ECO:0000256" key="3">
    <source>
        <dbReference type="ARBA" id="ARBA00022837"/>
    </source>
</evidence>
<protein>
    <submittedName>
        <fullName evidence="9">Si:dkey-14o18.2</fullName>
    </submittedName>
</protein>
<evidence type="ECO:0000256" key="6">
    <source>
        <dbReference type="PROSITE-ProRule" id="PRU01172"/>
    </source>
</evidence>
<reference evidence="9" key="2">
    <citation type="submission" date="2025-08" db="UniProtKB">
        <authorList>
            <consortium name="Ensembl"/>
        </authorList>
    </citation>
    <scope>IDENTIFICATION</scope>
</reference>
<dbReference type="PRINTS" id="PR00895">
    <property type="entry name" value="PENTAXIN"/>
</dbReference>
<evidence type="ECO:0000256" key="7">
    <source>
        <dbReference type="SAM" id="MobiDB-lite"/>
    </source>
</evidence>
<proteinExistence type="predicted"/>
<feature type="compositionally biased region" description="Basic and acidic residues" evidence="7">
    <location>
        <begin position="421"/>
        <end position="431"/>
    </location>
</feature>
<feature type="compositionally biased region" description="Polar residues" evidence="7">
    <location>
        <begin position="228"/>
        <end position="237"/>
    </location>
</feature>
<evidence type="ECO:0000313" key="10">
    <source>
        <dbReference type="Proteomes" id="UP000007635"/>
    </source>
</evidence>
<dbReference type="GeneID" id="120826985"/>
<sequence>MARDVSPPSLMPLSARYQERDGTSLGFILPSFPLRFLILYYFLSCAVSVTGNLPGIEYDYGISPKFVCTPIPPEADPSCYSPPSVPHGPSSNGQTSGHNGSSRRGVMSDEAKATILHLRESLVRQKETILDQRETIRELTAKLTLCEGFGGHHGTDRHDNHHENHHDTHHDTNHHDGRPDDHRGHHGGHHTPPPSHHGPSTYHSGDHHHSHGGHRSDPHPRKAPSYGKHSSFSPEQTGKTLQTLKERLENLQARNSSSSYSSSLRELLQRKITALEEQLDSYYRDHHDDHRDDHHDDHRGGSSHPDDHHDDRHDDHHDDHRGNGRHDDRHDDHHDDHRGNGRHDDHHDDHHGNSRHNDHHDDHHGTGHRDNHHYDHRGTGRRDDHHDDHRGNGHHDDHHGSYHSSHHGSNRNNHRGGHHSRYNDHHYDWHHSRQRSHHGNHHSPHHDEHHDDHHGYYDDHHDGHHHDHHDDHHNDHYDDHHDDHRDNDHHDNDHHDNDHQESRRGNDHSPPHTNLRGAGHGKLETVLSQLHHGNTDHATDAQQKPTAEGRTRTTDALNLNSPASVLPGKKLKTPNAFLLNFPVKTNYMYAKMKRPPVNEIFALTICLWLKAGAGPGLGTPFSYAAPGQANELVLIEWGSNPMELLICDKAVTLPITMTDGKWHHVCITWTTRDGVWEAYQDGVKKGSGQNLSAWRPIEPGGAFILGQEQDTMGGRFDVTQSFVGELSDLQFWSRVLSASEISTQATCGGHLVGDVMSWSEESVELHGGLVQVPFDPCH</sequence>
<organism evidence="9 10">
    <name type="scientific">Gasterosteus aculeatus aculeatus</name>
    <name type="common">three-spined stickleback</name>
    <dbReference type="NCBI Taxonomy" id="481459"/>
    <lineage>
        <taxon>Eukaryota</taxon>
        <taxon>Metazoa</taxon>
        <taxon>Chordata</taxon>
        <taxon>Craniata</taxon>
        <taxon>Vertebrata</taxon>
        <taxon>Euteleostomi</taxon>
        <taxon>Actinopterygii</taxon>
        <taxon>Neopterygii</taxon>
        <taxon>Teleostei</taxon>
        <taxon>Neoteleostei</taxon>
        <taxon>Acanthomorphata</taxon>
        <taxon>Eupercaria</taxon>
        <taxon>Perciformes</taxon>
        <taxon>Cottioidei</taxon>
        <taxon>Gasterosteales</taxon>
        <taxon>Gasterosteidae</taxon>
        <taxon>Gasterosteus</taxon>
    </lineage>
</organism>
<dbReference type="Pfam" id="PF00354">
    <property type="entry name" value="Pentaxin"/>
    <property type="match status" value="1"/>
</dbReference>
<dbReference type="KEGG" id="gat:120826985"/>
<evidence type="ECO:0000259" key="8">
    <source>
        <dbReference type="PROSITE" id="PS51828"/>
    </source>
</evidence>
<dbReference type="AlphaFoldDB" id="A0AAQ4NZS3"/>
<feature type="compositionally biased region" description="Basic and acidic residues" evidence="7">
    <location>
        <begin position="285"/>
        <end position="400"/>
    </location>
</feature>
<feature type="compositionally biased region" description="Polar residues" evidence="7">
    <location>
        <begin position="89"/>
        <end position="102"/>
    </location>
</feature>
<feature type="region of interest" description="Disordered" evidence="7">
    <location>
        <begin position="285"/>
        <end position="519"/>
    </location>
</feature>
<feature type="compositionally biased region" description="Basic and acidic residues" evidence="7">
    <location>
        <begin position="445"/>
        <end position="510"/>
    </location>
</feature>
<dbReference type="PANTHER" id="PTHR19277:SF3">
    <property type="entry name" value="NEURONAL PENTRAXIN-1-RELATED"/>
    <property type="match status" value="1"/>
</dbReference>
<dbReference type="InterPro" id="IPR030476">
    <property type="entry name" value="Pentaxin_CS"/>
</dbReference>
<dbReference type="InterPro" id="IPR051360">
    <property type="entry name" value="Neuronal_Pentraxin_Related"/>
</dbReference>
<dbReference type="GO" id="GO:0046872">
    <property type="term" value="F:metal ion binding"/>
    <property type="evidence" value="ECO:0007669"/>
    <property type="project" value="UniProtKB-KW"/>
</dbReference>
<dbReference type="GeneTree" id="ENSGT01060000248591"/>
<dbReference type="SMART" id="SM00159">
    <property type="entry name" value="PTX"/>
    <property type="match status" value="1"/>
</dbReference>
<keyword evidence="2" id="KW-0479">Metal-binding</keyword>
<keyword evidence="4" id="KW-1015">Disulfide bond</keyword>
<feature type="domain" description="Pentraxin (PTX)" evidence="8">
    <location>
        <begin position="575"/>
        <end position="777"/>
    </location>
</feature>
<name>A0AAQ4NZS3_GASAC</name>
<feature type="region of interest" description="Disordered" evidence="7">
    <location>
        <begin position="154"/>
        <end position="237"/>
    </location>
</feature>
<keyword evidence="5" id="KW-0325">Glycoprotein</keyword>
<dbReference type="FunFam" id="2.60.120.200:FF:000012">
    <property type="entry name" value="neuronal pentraxin receptor"/>
    <property type="match status" value="1"/>
</dbReference>
<dbReference type="SUPFAM" id="SSF49899">
    <property type="entry name" value="Concanavalin A-like lectins/glucanases"/>
    <property type="match status" value="1"/>
</dbReference>
<dbReference type="Gene3D" id="2.60.120.200">
    <property type="match status" value="1"/>
</dbReference>
<evidence type="ECO:0000313" key="9">
    <source>
        <dbReference type="Ensembl" id="ENSGACP00000030901.1"/>
    </source>
</evidence>
<dbReference type="Proteomes" id="UP000007635">
    <property type="component" value="Chromosome X"/>
</dbReference>
<comment type="caution">
    <text evidence="6">Lacks conserved residue(s) required for the propagation of feature annotation.</text>
</comment>
<reference evidence="9 10" key="1">
    <citation type="journal article" date="2021" name="G3 (Bethesda)">
        <title>Improved contiguity of the threespine stickleback genome using long-read sequencing.</title>
        <authorList>
            <person name="Nath S."/>
            <person name="Shaw D.E."/>
            <person name="White M.A."/>
        </authorList>
    </citation>
    <scope>NUCLEOTIDE SEQUENCE [LARGE SCALE GENOMIC DNA]</scope>
    <source>
        <strain evidence="9 10">Lake Benthic</strain>
    </source>
</reference>
<reference evidence="9" key="3">
    <citation type="submission" date="2025-09" db="UniProtKB">
        <authorList>
            <consortium name="Ensembl"/>
        </authorList>
    </citation>
    <scope>IDENTIFICATION</scope>
</reference>
<dbReference type="PROSITE" id="PS51828">
    <property type="entry name" value="PTX_2"/>
    <property type="match status" value="1"/>
</dbReference>
<comment type="cofactor">
    <cofactor evidence="1">
        <name>Ca(2+)</name>
        <dbReference type="ChEBI" id="CHEBI:29108"/>
    </cofactor>
</comment>
<dbReference type="Ensembl" id="ENSGACT00000061658.1">
    <property type="protein sequence ID" value="ENSGACP00000030901.1"/>
    <property type="gene ID" value="ENSGACG00000034283.1"/>
</dbReference>
<dbReference type="PANTHER" id="PTHR19277">
    <property type="entry name" value="PENTRAXIN"/>
    <property type="match status" value="1"/>
</dbReference>
<feature type="region of interest" description="Disordered" evidence="7">
    <location>
        <begin position="78"/>
        <end position="106"/>
    </location>
</feature>
<keyword evidence="3" id="KW-0106">Calcium</keyword>